<dbReference type="Gene3D" id="1.20.120.520">
    <property type="entry name" value="nmb1532 protein domain like"/>
    <property type="match status" value="1"/>
</dbReference>
<protein>
    <submittedName>
        <fullName evidence="6">Iron-sulfur cluster repair protein YtfE</fullName>
    </submittedName>
    <submittedName>
        <fullName evidence="8">Regulator of cell morphogenesis and cell wall metabolism</fullName>
    </submittedName>
</protein>
<reference evidence="6 10" key="2">
    <citation type="submission" date="2018-09" db="EMBL/GenBank/DDBJ databases">
        <title>Complete genome sequence of Cupriavidus oxalaticus T2, a bacterium capable of phenol tolerance and degradation.</title>
        <authorList>
            <person name="Yan J."/>
        </authorList>
    </citation>
    <scope>NUCLEOTIDE SEQUENCE [LARGE SCALE GENOMIC DNA]</scope>
    <source>
        <strain evidence="6 10">T2</strain>
    </source>
</reference>
<dbReference type="CDD" id="cd12108">
    <property type="entry name" value="Hr-like"/>
    <property type="match status" value="1"/>
</dbReference>
<evidence type="ECO:0000313" key="6">
    <source>
        <dbReference type="EMBL" id="QEZ43849.1"/>
    </source>
</evidence>
<name>A0A375GLJ2_9BURK</name>
<evidence type="ECO:0000256" key="3">
    <source>
        <dbReference type="ARBA" id="ARBA00022723"/>
    </source>
</evidence>
<dbReference type="InterPro" id="IPR012312">
    <property type="entry name" value="Hemerythrin-like"/>
</dbReference>
<evidence type="ECO:0000313" key="7">
    <source>
        <dbReference type="EMBL" id="QRQ91167.1"/>
    </source>
</evidence>
<gene>
    <name evidence="6" type="primary">ytfE</name>
    <name evidence="8" type="ORF">CO2235_MP40126</name>
    <name evidence="6" type="ORF">D2917_06100</name>
    <name evidence="7" type="ORF">JTE92_11160</name>
</gene>
<dbReference type="GO" id="GO:0046872">
    <property type="term" value="F:metal ion binding"/>
    <property type="evidence" value="ECO:0007669"/>
    <property type="project" value="UniProtKB-KW"/>
</dbReference>
<dbReference type="Pfam" id="PF01814">
    <property type="entry name" value="Hemerythrin"/>
    <property type="match status" value="1"/>
</dbReference>
<evidence type="ECO:0000313" key="8">
    <source>
        <dbReference type="EMBL" id="SPC20770.1"/>
    </source>
</evidence>
<feature type="domain" description="Hemerythrin-like" evidence="5">
    <location>
        <begin position="81"/>
        <end position="219"/>
    </location>
</feature>
<dbReference type="OrthoDB" id="9797132at2"/>
<reference evidence="7 11" key="3">
    <citation type="submission" date="2021-02" db="EMBL/GenBank/DDBJ databases">
        <title>Complete Genome Sequence of Cupriavidus oxalaticus Strain Ox1, a Soil Oxalate-Degrading Species.</title>
        <authorList>
            <person name="Palmieri F."/>
            <person name="Udriet P."/>
            <person name="Deuasquier M."/>
            <person name="Beaudoing E."/>
            <person name="Johnson S.L."/>
            <person name="Davenport K.W."/>
            <person name="Chain P.S."/>
            <person name="Bindschedler S."/>
            <person name="Junier P."/>
        </authorList>
    </citation>
    <scope>NUCLEOTIDE SEQUENCE [LARGE SCALE GENOMIC DNA]</scope>
    <source>
        <strain evidence="7 11">Ox1</strain>
    </source>
</reference>
<dbReference type="EMBL" id="CP032518">
    <property type="protein sequence ID" value="QEZ43849.1"/>
    <property type="molecule type" value="Genomic_DNA"/>
</dbReference>
<dbReference type="PANTHER" id="PTHR36438:SF1">
    <property type="entry name" value="IRON-SULFUR CLUSTER REPAIR PROTEIN YTFE"/>
    <property type="match status" value="1"/>
</dbReference>
<evidence type="ECO:0000256" key="2">
    <source>
        <dbReference type="ARBA" id="ARBA00022490"/>
    </source>
</evidence>
<dbReference type="RefSeq" id="WP_063237437.1">
    <property type="nucleotide sequence ID" value="NZ_CP032518.1"/>
</dbReference>
<reference evidence="8 9" key="1">
    <citation type="submission" date="2018-01" db="EMBL/GenBank/DDBJ databases">
        <authorList>
            <person name="Clerissi C."/>
        </authorList>
    </citation>
    <scope>NUCLEOTIDE SEQUENCE [LARGE SCALE GENOMIC DNA]</scope>
    <source>
        <strain evidence="8">Cupriavidus oxalaticus LMG 2235</strain>
        <plasmid evidence="9">co2235_mp</plasmid>
    </source>
</reference>
<dbReference type="NCBIfam" id="TIGR03652">
    <property type="entry name" value="FeS_repair_RIC"/>
    <property type="match status" value="1"/>
</dbReference>
<dbReference type="Proteomes" id="UP000623307">
    <property type="component" value="Chromosome 1"/>
</dbReference>
<dbReference type="NCBIfam" id="NF008221">
    <property type="entry name" value="PRK10992.1"/>
    <property type="match status" value="1"/>
</dbReference>
<dbReference type="Proteomes" id="UP000325743">
    <property type="component" value="Chromosome 1"/>
</dbReference>
<keyword evidence="11" id="KW-1185">Reference proteome</keyword>
<dbReference type="AlphaFoldDB" id="A0A375GLJ2"/>
<evidence type="ECO:0000313" key="11">
    <source>
        <dbReference type="Proteomes" id="UP000623307"/>
    </source>
</evidence>
<evidence type="ECO:0000313" key="10">
    <source>
        <dbReference type="Proteomes" id="UP000325743"/>
    </source>
</evidence>
<dbReference type="EMBL" id="OGUS01000139">
    <property type="protein sequence ID" value="SPC20770.1"/>
    <property type="molecule type" value="Genomic_DNA"/>
</dbReference>
<proteinExistence type="predicted"/>
<dbReference type="PANTHER" id="PTHR36438">
    <property type="entry name" value="IRON-SULFUR CLUSTER REPAIR PROTEIN YTFE"/>
    <property type="match status" value="1"/>
</dbReference>
<geneLocation type="plasmid" evidence="9">
    <name>co2235_mp</name>
</geneLocation>
<evidence type="ECO:0000256" key="1">
    <source>
        <dbReference type="ARBA" id="ARBA00004496"/>
    </source>
</evidence>
<dbReference type="InterPro" id="IPR019903">
    <property type="entry name" value="RIC_family"/>
</dbReference>
<evidence type="ECO:0000259" key="5">
    <source>
        <dbReference type="Pfam" id="PF01814"/>
    </source>
</evidence>
<dbReference type="GO" id="GO:0005737">
    <property type="term" value="C:cytoplasm"/>
    <property type="evidence" value="ECO:0007669"/>
    <property type="project" value="UniProtKB-SubCell"/>
</dbReference>
<keyword evidence="2" id="KW-0963">Cytoplasm</keyword>
<comment type="subcellular location">
    <subcellularLocation>
        <location evidence="1">Cytoplasm</location>
    </subcellularLocation>
</comment>
<keyword evidence="4" id="KW-0408">Iron</keyword>
<dbReference type="Pfam" id="PF04405">
    <property type="entry name" value="ScdA_N"/>
    <property type="match status" value="1"/>
</dbReference>
<sequence length="242" mass="26519">MTYQDQSLGQLARRIPGATRIFHDYALDFCCGGKQTLRDAALEKGLDAAAIDSIEARLHALHDDAAPAGQDWNAATPAALIDHILTRFHARHREQLPELIRLASRVEQVHGDRPECPVGLADHLTGMLGELETHMQKEEQVLFPMLTRGLQAAAGRPIAVLRMEHDDHGVALQRIADLTNDITLPRAACNTWRALYLGLRALREDLMEHIHLENNVLFENAAVTDTVAATVPATGCGCTGHA</sequence>
<dbReference type="EMBL" id="CP069811">
    <property type="protein sequence ID" value="QRQ91167.1"/>
    <property type="molecule type" value="Genomic_DNA"/>
</dbReference>
<dbReference type="GeneID" id="303490087"/>
<evidence type="ECO:0000313" key="9">
    <source>
        <dbReference type="Proteomes" id="UP000256862"/>
    </source>
</evidence>
<accession>A0A375GLJ2</accession>
<organism evidence="6 10">
    <name type="scientific">Cupriavidus oxalaticus</name>
    <dbReference type="NCBI Taxonomy" id="96344"/>
    <lineage>
        <taxon>Bacteria</taxon>
        <taxon>Pseudomonadati</taxon>
        <taxon>Pseudomonadota</taxon>
        <taxon>Betaproteobacteria</taxon>
        <taxon>Burkholderiales</taxon>
        <taxon>Burkholderiaceae</taxon>
        <taxon>Cupriavidus</taxon>
    </lineage>
</organism>
<keyword evidence="3" id="KW-0479">Metal-binding</keyword>
<dbReference type="Proteomes" id="UP000256862">
    <property type="component" value="Plasmid CO2235_mp"/>
</dbReference>
<evidence type="ECO:0000256" key="4">
    <source>
        <dbReference type="ARBA" id="ARBA00023004"/>
    </source>
</evidence>